<accession>A0ABR1Q8T8</accession>
<organism evidence="3 4">
    <name type="scientific">Apiospora aurea</name>
    <dbReference type="NCBI Taxonomy" id="335848"/>
    <lineage>
        <taxon>Eukaryota</taxon>
        <taxon>Fungi</taxon>
        <taxon>Dikarya</taxon>
        <taxon>Ascomycota</taxon>
        <taxon>Pezizomycotina</taxon>
        <taxon>Sordariomycetes</taxon>
        <taxon>Xylariomycetidae</taxon>
        <taxon>Amphisphaeriales</taxon>
        <taxon>Apiosporaceae</taxon>
        <taxon>Apiospora</taxon>
    </lineage>
</organism>
<gene>
    <name evidence="3" type="ORF">PG986_009377</name>
</gene>
<proteinExistence type="predicted"/>
<comment type="caution">
    <text evidence="3">The sequence shown here is derived from an EMBL/GenBank/DDBJ whole genome shotgun (WGS) entry which is preliminary data.</text>
</comment>
<evidence type="ECO:0000256" key="2">
    <source>
        <dbReference type="SAM" id="SignalP"/>
    </source>
</evidence>
<evidence type="ECO:0000313" key="3">
    <source>
        <dbReference type="EMBL" id="KAK7948491.1"/>
    </source>
</evidence>
<dbReference type="GeneID" id="92078661"/>
<dbReference type="Proteomes" id="UP001391051">
    <property type="component" value="Unassembled WGS sequence"/>
</dbReference>
<evidence type="ECO:0000313" key="4">
    <source>
        <dbReference type="Proteomes" id="UP001391051"/>
    </source>
</evidence>
<feature type="signal peptide" evidence="2">
    <location>
        <begin position="1"/>
        <end position="23"/>
    </location>
</feature>
<sequence length="406" mass="42227">MRFNARNLLLGLATLGSIPEGLGRAIPGSDAVASNGGIQVYNNGGNLHSRVVVEPVHIGGGGKGSGGKGGGEGEGAGGGKGGNGGKGSTPGGDGGDGDGSPARIGSPDGKGTTGGGKSEQPVHIGAGDKPSTNRDPDLWCRGTGCGGSASEKPDAAALGVKGGKGINLAASPKESTNFDDRYGNYEFKKQGEPDGVDDSIPALGLDKKYGFHEEEGWTSYWIRSKVKNAEPAAKVSYGRVTKDDKEYLAIVAHDRHAEYDGNRYKLTPSGDNVREGDKLVLNPDGDKKAVPVAQLVYKGAEEAGVLKKPAEKVFLVSENVINDAAKVIIPDALKAVNEKGHSHVFKNGAQGEEGKQFKILAGLDNNYSYLNTVGRNPGFFKDYKLSSITVVWGDDAKVMNMEFDKA</sequence>
<evidence type="ECO:0000256" key="1">
    <source>
        <dbReference type="SAM" id="MobiDB-lite"/>
    </source>
</evidence>
<keyword evidence="4" id="KW-1185">Reference proteome</keyword>
<reference evidence="3 4" key="1">
    <citation type="submission" date="2023-01" db="EMBL/GenBank/DDBJ databases">
        <title>Analysis of 21 Apiospora genomes using comparative genomics revels a genus with tremendous synthesis potential of carbohydrate active enzymes and secondary metabolites.</title>
        <authorList>
            <person name="Sorensen T."/>
        </authorList>
    </citation>
    <scope>NUCLEOTIDE SEQUENCE [LARGE SCALE GENOMIC DNA]</scope>
    <source>
        <strain evidence="3 4">CBS 24483</strain>
    </source>
</reference>
<feature type="region of interest" description="Disordered" evidence="1">
    <location>
        <begin position="56"/>
        <end position="139"/>
    </location>
</feature>
<name>A0ABR1Q8T8_9PEZI</name>
<feature type="compositionally biased region" description="Gly residues" evidence="1">
    <location>
        <begin position="58"/>
        <end position="98"/>
    </location>
</feature>
<dbReference type="RefSeq" id="XP_066697997.1">
    <property type="nucleotide sequence ID" value="XM_066845599.1"/>
</dbReference>
<protein>
    <submittedName>
        <fullName evidence="3">Uncharacterized protein</fullName>
    </submittedName>
</protein>
<keyword evidence="2" id="KW-0732">Signal</keyword>
<dbReference type="EMBL" id="JAQQWE010000006">
    <property type="protein sequence ID" value="KAK7948491.1"/>
    <property type="molecule type" value="Genomic_DNA"/>
</dbReference>
<feature type="chain" id="PRO_5047207254" evidence="2">
    <location>
        <begin position="24"/>
        <end position="406"/>
    </location>
</feature>